<dbReference type="AlphaFoldDB" id="A0A2S9GU41"/>
<dbReference type="InterPro" id="IPR028082">
    <property type="entry name" value="Peripla_BP_I"/>
</dbReference>
<dbReference type="RefSeq" id="WP_105533848.1">
    <property type="nucleotide sequence ID" value="NZ_PUGF01000027.1"/>
</dbReference>
<name>A0A2S9GU41_9BURK</name>
<organism evidence="5 6">
    <name type="scientific">Solimicrobium silvestre</name>
    <dbReference type="NCBI Taxonomy" id="2099400"/>
    <lineage>
        <taxon>Bacteria</taxon>
        <taxon>Pseudomonadati</taxon>
        <taxon>Pseudomonadota</taxon>
        <taxon>Betaproteobacteria</taxon>
        <taxon>Burkholderiales</taxon>
        <taxon>Oxalobacteraceae</taxon>
        <taxon>Solimicrobium</taxon>
    </lineage>
</organism>
<dbReference type="OrthoDB" id="5592879at2"/>
<comment type="similarity">
    <text evidence="2">Belongs to the bacterial solute-binding protein 2 family.</text>
</comment>
<proteinExistence type="inferred from homology"/>
<evidence type="ECO:0000256" key="2">
    <source>
        <dbReference type="ARBA" id="ARBA00007639"/>
    </source>
</evidence>
<gene>
    <name evidence="5" type="ORF">S2091_4119</name>
</gene>
<keyword evidence="3" id="KW-0732">Signal</keyword>
<accession>A0A2S9GU41</accession>
<evidence type="ECO:0000256" key="3">
    <source>
        <dbReference type="ARBA" id="ARBA00022729"/>
    </source>
</evidence>
<evidence type="ECO:0000259" key="4">
    <source>
        <dbReference type="Pfam" id="PF13407"/>
    </source>
</evidence>
<dbReference type="PROSITE" id="PS51257">
    <property type="entry name" value="PROKAR_LIPOPROTEIN"/>
    <property type="match status" value="1"/>
</dbReference>
<keyword evidence="6" id="KW-1185">Reference proteome</keyword>
<dbReference type="Pfam" id="PF13407">
    <property type="entry name" value="Peripla_BP_4"/>
    <property type="match status" value="1"/>
</dbReference>
<dbReference type="InterPro" id="IPR025997">
    <property type="entry name" value="SBP_2_dom"/>
</dbReference>
<dbReference type="Gene3D" id="3.40.50.2300">
    <property type="match status" value="2"/>
</dbReference>
<reference evidence="5 6" key="1">
    <citation type="submission" date="2018-02" db="EMBL/GenBank/DDBJ databases">
        <title>Solimicrobium silvestre gen. nov., sp. nov., isolated from alpine forest soil.</title>
        <authorList>
            <person name="Margesin R."/>
            <person name="Albuquerque L."/>
            <person name="Zhang D.-C."/>
            <person name="Froufe H.J.C."/>
            <person name="Severino R."/>
            <person name="Roxo I."/>
            <person name="Egas C."/>
            <person name="Da Costa M.S."/>
        </authorList>
    </citation>
    <scope>NUCLEOTIDE SEQUENCE [LARGE SCALE GENOMIC DNA]</scope>
    <source>
        <strain evidence="5 6">S20-91</strain>
    </source>
</reference>
<comment type="subcellular location">
    <subcellularLocation>
        <location evidence="1">Cell envelope</location>
    </subcellularLocation>
</comment>
<evidence type="ECO:0000313" key="5">
    <source>
        <dbReference type="EMBL" id="PRC91224.1"/>
    </source>
</evidence>
<protein>
    <submittedName>
        <fullName evidence="5">ABC-type sugar transport system periplasmic component</fullName>
    </submittedName>
</protein>
<dbReference type="PANTHER" id="PTHR46847">
    <property type="entry name" value="D-ALLOSE-BINDING PERIPLASMIC PROTEIN-RELATED"/>
    <property type="match status" value="1"/>
</dbReference>
<comment type="caution">
    <text evidence="5">The sequence shown here is derived from an EMBL/GenBank/DDBJ whole genome shotgun (WGS) entry which is preliminary data.</text>
</comment>
<dbReference type="GO" id="GO:0030313">
    <property type="term" value="C:cell envelope"/>
    <property type="evidence" value="ECO:0007669"/>
    <property type="project" value="UniProtKB-SubCell"/>
</dbReference>
<dbReference type="EMBL" id="PUGF01000027">
    <property type="protein sequence ID" value="PRC91224.1"/>
    <property type="molecule type" value="Genomic_DNA"/>
</dbReference>
<keyword evidence="5" id="KW-0813">Transport</keyword>
<sequence>MGLVRLWLLFFIVFVLASCGNSSNQTEKSAASTAQMSASVPSAKKPLKIALVLKTQTNPFFVEMEKGARRAEKVLGIELLVRNSSQETFIEEQIQIVEELIEAKVDALVIAPGDSQRLIPSIKKAQSAGIVIINIDNPLDQKMMQNQQMQPIPFISVDNESASYHVSMLVADKIHKPTQVALLEGLPGAGNAVMRTNGALRAIKQNPMMHLVAEETAHWKIDEAHEVARHIFMMHPKVGALICANDMMALGAIQYLADSGRKNVLVVGYDALDEARAAIKAGTMLATVDQQAAEQGYQGVALAVRALKGEKIPPVLIIDTRVITADTLK</sequence>
<evidence type="ECO:0000313" key="6">
    <source>
        <dbReference type="Proteomes" id="UP000237839"/>
    </source>
</evidence>
<keyword evidence="5" id="KW-0762">Sugar transport</keyword>
<feature type="domain" description="Periplasmic binding protein" evidence="4">
    <location>
        <begin position="49"/>
        <end position="311"/>
    </location>
</feature>
<dbReference type="GO" id="GO:0030246">
    <property type="term" value="F:carbohydrate binding"/>
    <property type="evidence" value="ECO:0007669"/>
    <property type="project" value="UniProtKB-ARBA"/>
</dbReference>
<dbReference type="PANTHER" id="PTHR46847:SF1">
    <property type="entry name" value="D-ALLOSE-BINDING PERIPLASMIC PROTEIN-RELATED"/>
    <property type="match status" value="1"/>
</dbReference>
<dbReference type="Proteomes" id="UP000237839">
    <property type="component" value="Unassembled WGS sequence"/>
</dbReference>
<dbReference type="SUPFAM" id="SSF53822">
    <property type="entry name" value="Periplasmic binding protein-like I"/>
    <property type="match status" value="1"/>
</dbReference>
<evidence type="ECO:0000256" key="1">
    <source>
        <dbReference type="ARBA" id="ARBA00004196"/>
    </source>
</evidence>